<dbReference type="Gene3D" id="2.120.10.30">
    <property type="entry name" value="TolB, C-terminal domain"/>
    <property type="match status" value="1"/>
</dbReference>
<dbReference type="RefSeq" id="WP_269033800.1">
    <property type="nucleotide sequence ID" value="NZ_CP114040.1"/>
</dbReference>
<keyword evidence="1" id="KW-0645">Protease</keyword>
<organism evidence="1 2">
    <name type="scientific">Nannocystis punicea</name>
    <dbReference type="NCBI Taxonomy" id="2995304"/>
    <lineage>
        <taxon>Bacteria</taxon>
        <taxon>Pseudomonadati</taxon>
        <taxon>Myxococcota</taxon>
        <taxon>Polyangia</taxon>
        <taxon>Nannocystales</taxon>
        <taxon>Nannocystaceae</taxon>
        <taxon>Nannocystis</taxon>
    </lineage>
</organism>
<proteinExistence type="predicted"/>
<reference evidence="1" key="1">
    <citation type="submission" date="2022-11" db="EMBL/GenBank/DDBJ databases">
        <title>Minimal conservation of predation-associated metabolite biosynthetic gene clusters underscores biosynthetic potential of Myxococcota including descriptions for ten novel species: Archangium lansinium sp. nov., Myxococcus landrumus sp. nov., Nannocystis bai.</title>
        <authorList>
            <person name="Ahearne A."/>
            <person name="Stevens C."/>
            <person name="Dowd S."/>
        </authorList>
    </citation>
    <scope>NUCLEOTIDE SEQUENCE</scope>
    <source>
        <strain evidence="1">Fl3</strain>
    </source>
</reference>
<keyword evidence="1" id="KW-0378">Hydrolase</keyword>
<evidence type="ECO:0000313" key="2">
    <source>
        <dbReference type="Proteomes" id="UP001164459"/>
    </source>
</evidence>
<gene>
    <name evidence="1" type="ORF">O0S08_35075</name>
</gene>
<dbReference type="GO" id="GO:0004177">
    <property type="term" value="F:aminopeptidase activity"/>
    <property type="evidence" value="ECO:0007669"/>
    <property type="project" value="UniProtKB-KW"/>
</dbReference>
<keyword evidence="1" id="KW-0031">Aminopeptidase</keyword>
<dbReference type="InterPro" id="IPR011042">
    <property type="entry name" value="6-blade_b-propeller_TolB-like"/>
</dbReference>
<keyword evidence="2" id="KW-1185">Reference proteome</keyword>
<evidence type="ECO:0000313" key="1">
    <source>
        <dbReference type="EMBL" id="WAS91437.1"/>
    </source>
</evidence>
<dbReference type="InterPro" id="IPR011659">
    <property type="entry name" value="WD40"/>
</dbReference>
<name>A0ABY7GWU5_9BACT</name>
<sequence length="326" mass="35524">MRRAIHGRAALLAACACTVGGRGPVDAAPRAADPGVELYGAGHFTTGAWDFFMAFSPDQRQVLFGRADPSFDRYEILETRLGADGRWSKPAHPSFAGQWSDADPHLSPAGDAVYFISNRPIGPDEPGPRTTYDIWFAPRAPDGSWGPAQRVPEPVNDAAVDEWSPAIAASGNLYFGLERHGGHGGTDLWVARRVDGVYQPPENLGPAINTPGLEVEPWISPDESYLIFAGLRRVDSVGSYDLYFSRRRDGAWEPARPLASLNTAASEWNHSVSPDGEWLYFSSNRRYTGPLGPRFDDPRDDRSVAGVGDGKQGDIYRVSMRALGLP</sequence>
<dbReference type="SUPFAM" id="SSF82171">
    <property type="entry name" value="DPP6 N-terminal domain-like"/>
    <property type="match status" value="1"/>
</dbReference>
<dbReference type="Proteomes" id="UP001164459">
    <property type="component" value="Chromosome"/>
</dbReference>
<protein>
    <submittedName>
        <fullName evidence="1">Xaa-Pro aminopeptidase</fullName>
    </submittedName>
</protein>
<dbReference type="EMBL" id="CP114040">
    <property type="protein sequence ID" value="WAS91437.1"/>
    <property type="molecule type" value="Genomic_DNA"/>
</dbReference>
<dbReference type="Pfam" id="PF07676">
    <property type="entry name" value="PD40"/>
    <property type="match status" value="2"/>
</dbReference>
<accession>A0ABY7GWU5</accession>